<evidence type="ECO:0000313" key="2">
    <source>
        <dbReference type="Proteomes" id="UP000177349"/>
    </source>
</evidence>
<evidence type="ECO:0000313" key="1">
    <source>
        <dbReference type="EMBL" id="OGY91618.1"/>
    </source>
</evidence>
<gene>
    <name evidence="1" type="ORF">A3B31_00635</name>
</gene>
<dbReference type="AlphaFoldDB" id="A0A1G2BRB5"/>
<name>A0A1G2BRB5_9BACT</name>
<dbReference type="Proteomes" id="UP000177349">
    <property type="component" value="Unassembled WGS sequence"/>
</dbReference>
<sequence length="94" mass="11378">MSSEKIEIEKASEMTKEQLRERLKDVYPRLRRKKIKESCSYFMSDLRISENQLKDGEITEEQFYDDLSDLMHNYGIEWGPNEDRKFIRPKKAEK</sequence>
<organism evidence="1 2">
    <name type="scientific">Candidatus Komeilibacteria bacterium RIFCSPLOWO2_01_FULL_53_11</name>
    <dbReference type="NCBI Taxonomy" id="1798552"/>
    <lineage>
        <taxon>Bacteria</taxon>
        <taxon>Candidatus Komeiliibacteriota</taxon>
    </lineage>
</organism>
<proteinExistence type="predicted"/>
<comment type="caution">
    <text evidence="1">The sequence shown here is derived from an EMBL/GenBank/DDBJ whole genome shotgun (WGS) entry which is preliminary data.</text>
</comment>
<reference evidence="1 2" key="1">
    <citation type="journal article" date="2016" name="Nat. Commun.">
        <title>Thousands of microbial genomes shed light on interconnected biogeochemical processes in an aquifer system.</title>
        <authorList>
            <person name="Anantharaman K."/>
            <person name="Brown C.T."/>
            <person name="Hug L.A."/>
            <person name="Sharon I."/>
            <person name="Castelle C.J."/>
            <person name="Probst A.J."/>
            <person name="Thomas B.C."/>
            <person name="Singh A."/>
            <person name="Wilkins M.J."/>
            <person name="Karaoz U."/>
            <person name="Brodie E.L."/>
            <person name="Williams K.H."/>
            <person name="Hubbard S.S."/>
            <person name="Banfield J.F."/>
        </authorList>
    </citation>
    <scope>NUCLEOTIDE SEQUENCE [LARGE SCALE GENOMIC DNA]</scope>
</reference>
<protein>
    <submittedName>
        <fullName evidence="1">Uncharacterized protein</fullName>
    </submittedName>
</protein>
<accession>A0A1G2BRB5</accession>
<dbReference type="EMBL" id="MHKN01000037">
    <property type="protein sequence ID" value="OGY91618.1"/>
    <property type="molecule type" value="Genomic_DNA"/>
</dbReference>